<dbReference type="PROSITE" id="PS51671">
    <property type="entry name" value="ACT"/>
    <property type="match status" value="1"/>
</dbReference>
<dbReference type="SUPFAM" id="SSF51735">
    <property type="entry name" value="NAD(P)-binding Rossmann-fold domains"/>
    <property type="match status" value="1"/>
</dbReference>
<evidence type="ECO:0000256" key="1">
    <source>
        <dbReference type="ARBA" id="ARBA00005067"/>
    </source>
</evidence>
<accession>A0ABW4CB22</accession>
<dbReference type="PANTHER" id="PTHR21363:SF0">
    <property type="entry name" value="PREPHENATE DEHYDROGENASE [NADP(+)]"/>
    <property type="match status" value="1"/>
</dbReference>
<dbReference type="EC" id="1.3.1.12" evidence="3"/>
<evidence type="ECO:0000256" key="7">
    <source>
        <dbReference type="ARBA" id="ARBA00023027"/>
    </source>
</evidence>
<dbReference type="GO" id="GO:0008977">
    <property type="term" value="F:prephenate dehydrogenase (NAD+) activity"/>
    <property type="evidence" value="ECO:0007669"/>
    <property type="project" value="UniProtKB-EC"/>
</dbReference>
<dbReference type="SUPFAM" id="SSF55021">
    <property type="entry name" value="ACT-like"/>
    <property type="match status" value="1"/>
</dbReference>
<comment type="caution">
    <text evidence="12">The sequence shown here is derived from an EMBL/GenBank/DDBJ whole genome shotgun (WGS) entry which is preliminary data.</text>
</comment>
<dbReference type="InterPro" id="IPR036291">
    <property type="entry name" value="NAD(P)-bd_dom_sf"/>
</dbReference>
<dbReference type="SUPFAM" id="SSF48179">
    <property type="entry name" value="6-phosphogluconate dehydrogenase C-terminal domain-like"/>
    <property type="match status" value="1"/>
</dbReference>
<dbReference type="InterPro" id="IPR008927">
    <property type="entry name" value="6-PGluconate_DH-like_C_sf"/>
</dbReference>
<proteinExistence type="inferred from homology"/>
<dbReference type="EMBL" id="JBHTNU010000013">
    <property type="protein sequence ID" value="MFD1427753.1"/>
    <property type="molecule type" value="Genomic_DNA"/>
</dbReference>
<evidence type="ECO:0000256" key="4">
    <source>
        <dbReference type="ARBA" id="ARBA00016891"/>
    </source>
</evidence>
<dbReference type="PROSITE" id="PS51176">
    <property type="entry name" value="PDH_ADH"/>
    <property type="match status" value="1"/>
</dbReference>
<dbReference type="InterPro" id="IPR046825">
    <property type="entry name" value="PDH_C"/>
</dbReference>
<sequence>MNGDDKMKKAAVLGIGLIGGSLALCLKERTPLAVHGFDALEESVALAKAAGVIDEGHRHLESAVADADVIFLAVPVGFTPRLLKQLADLPLKRGCIITDVGSTKGEIVRYAVGLNHLGGIFIGGHPMAGSHRSGVQAAQSLLFENAYYVLTPLPETPLPEVQRLSRLLEQATRARLVIMNPEHHDRVVGAISHLPHIVAASLVNQVADYNASNEWFHRLAAGGFRDLTRVAASHPVMWRDILLSNRESVLALLEDWTREMEGIRRAVQDQDAQAIEAFFRKAKESREGLPEGRRGALPPHYECTVDVPDTPGEIAQVAYLLAEKGINLRNIGVIENREDRAGVLRLVFDNEEELTKAVVCLKETSYQVFDPNVD</sequence>
<evidence type="ECO:0000256" key="5">
    <source>
        <dbReference type="ARBA" id="ARBA00022498"/>
    </source>
</evidence>
<dbReference type="InterPro" id="IPR003099">
    <property type="entry name" value="Prephen_DH"/>
</dbReference>
<dbReference type="PANTHER" id="PTHR21363">
    <property type="entry name" value="PREPHENATE DEHYDROGENASE"/>
    <property type="match status" value="1"/>
</dbReference>
<keyword evidence="6 12" id="KW-0560">Oxidoreductase</keyword>
<dbReference type="InterPro" id="IPR045865">
    <property type="entry name" value="ACT-like_dom_sf"/>
</dbReference>
<comment type="pathway">
    <text evidence="1">Amino-acid biosynthesis; L-tyrosine biosynthesis; (4-hydroxyphenyl)pyruvate from prephenate (NAD(+) route): step 1/1.</text>
</comment>
<keyword evidence="8" id="KW-0057">Aromatic amino acid biosynthesis</keyword>
<evidence type="ECO:0000256" key="9">
    <source>
        <dbReference type="ARBA" id="ARBA00049260"/>
    </source>
</evidence>
<feature type="domain" description="ACT" evidence="11">
    <location>
        <begin position="302"/>
        <end position="374"/>
    </location>
</feature>
<evidence type="ECO:0000256" key="6">
    <source>
        <dbReference type="ARBA" id="ARBA00023002"/>
    </source>
</evidence>
<protein>
    <recommendedName>
        <fullName evidence="4">Prephenate dehydrogenase</fullName>
        <ecNumber evidence="3">1.3.1.12</ecNumber>
    </recommendedName>
</protein>
<dbReference type="Proteomes" id="UP001597282">
    <property type="component" value="Unassembled WGS sequence"/>
</dbReference>
<dbReference type="Pfam" id="PF02153">
    <property type="entry name" value="PDH_N"/>
    <property type="match status" value="1"/>
</dbReference>
<keyword evidence="5" id="KW-0827">Tyrosine biosynthesis</keyword>
<dbReference type="InterPro" id="IPR050812">
    <property type="entry name" value="Preph/Arog_dehydrog"/>
</dbReference>
<organism evidence="12 13">
    <name type="scientific">Kroppenstedtia sanguinis</name>
    <dbReference type="NCBI Taxonomy" id="1380684"/>
    <lineage>
        <taxon>Bacteria</taxon>
        <taxon>Bacillati</taxon>
        <taxon>Bacillota</taxon>
        <taxon>Bacilli</taxon>
        <taxon>Bacillales</taxon>
        <taxon>Thermoactinomycetaceae</taxon>
        <taxon>Kroppenstedtia</taxon>
    </lineage>
</organism>
<evidence type="ECO:0000256" key="8">
    <source>
        <dbReference type="ARBA" id="ARBA00023141"/>
    </source>
</evidence>
<name>A0ABW4CB22_9BACL</name>
<dbReference type="Gene3D" id="1.10.3660.10">
    <property type="entry name" value="6-phosphogluconate dehydrogenase C-terminal like domain"/>
    <property type="match status" value="1"/>
</dbReference>
<evidence type="ECO:0000313" key="12">
    <source>
        <dbReference type="EMBL" id="MFD1427753.1"/>
    </source>
</evidence>
<dbReference type="Pfam" id="PF20463">
    <property type="entry name" value="PDH_C"/>
    <property type="match status" value="1"/>
</dbReference>
<dbReference type="InterPro" id="IPR002912">
    <property type="entry name" value="ACT_dom"/>
</dbReference>
<evidence type="ECO:0000256" key="2">
    <source>
        <dbReference type="ARBA" id="ARBA00007964"/>
    </source>
</evidence>
<evidence type="ECO:0000259" key="10">
    <source>
        <dbReference type="PROSITE" id="PS51176"/>
    </source>
</evidence>
<keyword evidence="7" id="KW-0520">NAD</keyword>
<dbReference type="InterPro" id="IPR046826">
    <property type="entry name" value="PDH_N"/>
</dbReference>
<evidence type="ECO:0000313" key="13">
    <source>
        <dbReference type="Proteomes" id="UP001597282"/>
    </source>
</evidence>
<reference evidence="13" key="1">
    <citation type="journal article" date="2019" name="Int. J. Syst. Evol. Microbiol.">
        <title>The Global Catalogue of Microorganisms (GCM) 10K type strain sequencing project: providing services to taxonomists for standard genome sequencing and annotation.</title>
        <authorList>
            <consortium name="The Broad Institute Genomics Platform"/>
            <consortium name="The Broad Institute Genome Sequencing Center for Infectious Disease"/>
            <person name="Wu L."/>
            <person name="Ma J."/>
        </authorList>
    </citation>
    <scope>NUCLEOTIDE SEQUENCE [LARGE SCALE GENOMIC DNA]</scope>
    <source>
        <strain evidence="13">S1</strain>
    </source>
</reference>
<gene>
    <name evidence="12" type="ORF">ACFQ4Y_12650</name>
</gene>
<comment type="similarity">
    <text evidence="2">Belongs to the prephenate/arogenate dehydrogenase family.</text>
</comment>
<evidence type="ECO:0000256" key="3">
    <source>
        <dbReference type="ARBA" id="ARBA00012068"/>
    </source>
</evidence>
<dbReference type="Gene3D" id="3.40.50.720">
    <property type="entry name" value="NAD(P)-binding Rossmann-like Domain"/>
    <property type="match status" value="1"/>
</dbReference>
<evidence type="ECO:0000259" key="11">
    <source>
        <dbReference type="PROSITE" id="PS51671"/>
    </source>
</evidence>
<feature type="domain" description="Prephenate/arogenate dehydrogenase" evidence="10">
    <location>
        <begin position="8"/>
        <end position="297"/>
    </location>
</feature>
<dbReference type="NCBIfam" id="NF005107">
    <property type="entry name" value="PRK06545.1-5"/>
    <property type="match status" value="1"/>
</dbReference>
<keyword evidence="13" id="KW-1185">Reference proteome</keyword>
<dbReference type="Gene3D" id="3.30.2130.10">
    <property type="entry name" value="VC0802-like"/>
    <property type="match status" value="1"/>
</dbReference>
<keyword evidence="8" id="KW-0028">Amino-acid biosynthesis</keyword>
<comment type="catalytic activity">
    <reaction evidence="9">
        <text>prephenate + NAD(+) = 3-(4-hydroxyphenyl)pyruvate + CO2 + NADH</text>
        <dbReference type="Rhea" id="RHEA:13869"/>
        <dbReference type="ChEBI" id="CHEBI:16526"/>
        <dbReference type="ChEBI" id="CHEBI:29934"/>
        <dbReference type="ChEBI" id="CHEBI:36242"/>
        <dbReference type="ChEBI" id="CHEBI:57540"/>
        <dbReference type="ChEBI" id="CHEBI:57945"/>
        <dbReference type="EC" id="1.3.1.12"/>
    </reaction>
</comment>